<dbReference type="GO" id="GO:0005687">
    <property type="term" value="C:U4 snRNP"/>
    <property type="evidence" value="ECO:0007669"/>
    <property type="project" value="TreeGrafter"/>
</dbReference>
<keyword evidence="10 11" id="KW-0687">Ribonucleoprotein</keyword>
<dbReference type="PIRSF" id="PIRSF037187">
    <property type="entry name" value="snRNP_SmB/SmN"/>
    <property type="match status" value="1"/>
</dbReference>
<evidence type="ECO:0000256" key="6">
    <source>
        <dbReference type="ARBA" id="ARBA00022737"/>
    </source>
</evidence>
<evidence type="ECO:0000256" key="8">
    <source>
        <dbReference type="ARBA" id="ARBA00023187"/>
    </source>
</evidence>
<keyword evidence="6" id="KW-0677">Repeat</keyword>
<dbReference type="PANTHER" id="PTHR10701:SF0">
    <property type="entry name" value="SMALL NUCLEAR RIBONUCLEOPROTEIN-ASSOCIATED PROTEIN B"/>
    <property type="match status" value="1"/>
</dbReference>
<keyword evidence="9 11" id="KW-0539">Nucleus</keyword>
<keyword evidence="5" id="KW-0507">mRNA processing</keyword>
<dbReference type="GO" id="GO:0071013">
    <property type="term" value="C:catalytic step 2 spliceosome"/>
    <property type="evidence" value="ECO:0007669"/>
    <property type="project" value="TreeGrafter"/>
</dbReference>
<dbReference type="InterPro" id="IPR010920">
    <property type="entry name" value="LSM_dom_sf"/>
</dbReference>
<evidence type="ECO:0000256" key="7">
    <source>
        <dbReference type="ARBA" id="ARBA00022884"/>
    </source>
</evidence>
<dbReference type="GO" id="GO:0003723">
    <property type="term" value="F:RNA binding"/>
    <property type="evidence" value="ECO:0007669"/>
    <property type="project" value="UniProtKB-KW"/>
</dbReference>
<dbReference type="Pfam" id="PF01423">
    <property type="entry name" value="LSM"/>
    <property type="match status" value="1"/>
</dbReference>
<dbReference type="PROSITE" id="PS52002">
    <property type="entry name" value="SM"/>
    <property type="match status" value="1"/>
</dbReference>
<dbReference type="GO" id="GO:0005686">
    <property type="term" value="C:U2 snRNP"/>
    <property type="evidence" value="ECO:0007669"/>
    <property type="project" value="TreeGrafter"/>
</dbReference>
<dbReference type="SUPFAM" id="SSF50182">
    <property type="entry name" value="Sm-like ribonucleoproteins"/>
    <property type="match status" value="1"/>
</dbReference>
<evidence type="ECO:0000256" key="3">
    <source>
        <dbReference type="ARBA" id="ARBA00009123"/>
    </source>
</evidence>
<dbReference type="GO" id="GO:0005682">
    <property type="term" value="C:U5 snRNP"/>
    <property type="evidence" value="ECO:0007669"/>
    <property type="project" value="TreeGrafter"/>
</dbReference>
<evidence type="ECO:0000256" key="10">
    <source>
        <dbReference type="ARBA" id="ARBA00023274"/>
    </source>
</evidence>
<dbReference type="SMART" id="SM00651">
    <property type="entry name" value="Sm"/>
    <property type="match status" value="1"/>
</dbReference>
<dbReference type="GO" id="GO:0005737">
    <property type="term" value="C:cytoplasm"/>
    <property type="evidence" value="ECO:0007669"/>
    <property type="project" value="UniProtKB-SubCell"/>
</dbReference>
<dbReference type="EMBL" id="HE971745">
    <property type="protein sequence ID" value="CCK33034.1"/>
    <property type="molecule type" value="mRNA"/>
</dbReference>
<feature type="region of interest" description="Disordered" evidence="12">
    <location>
        <begin position="110"/>
        <end position="204"/>
    </location>
</feature>
<organism evidence="14">
    <name type="scientific">Platynereis dumerilii</name>
    <name type="common">Dumeril's clam worm</name>
    <dbReference type="NCBI Taxonomy" id="6359"/>
    <lineage>
        <taxon>Eukaryota</taxon>
        <taxon>Metazoa</taxon>
        <taxon>Spiralia</taxon>
        <taxon>Lophotrochozoa</taxon>
        <taxon>Annelida</taxon>
        <taxon>Polychaeta</taxon>
        <taxon>Errantia</taxon>
        <taxon>Phyllodocida</taxon>
        <taxon>Nereididae</taxon>
        <taxon>Platynereis</taxon>
    </lineage>
</organism>
<keyword evidence="7 11" id="KW-0694">RNA-binding</keyword>
<reference evidence="14" key="1">
    <citation type="submission" date="2012-07" db="EMBL/GenBank/DDBJ databases">
        <title>Molecular and cellular analysis of posterior elongation in the annelid Platynereis dumerilii.</title>
        <authorList>
            <person name="Gazave E."/>
            <person name="Behague J."/>
            <person name="Laplane L."/>
            <person name="Guillou A."/>
            <person name="Demilly A."/>
            <person name="Balavoine G."/>
            <person name="Vervoort M."/>
        </authorList>
    </citation>
    <scope>NUCLEOTIDE SEQUENCE</scope>
    <source>
        <tissue evidence="14">Whole organism</tissue>
    </source>
</reference>
<evidence type="ECO:0000256" key="12">
    <source>
        <dbReference type="SAM" id="MobiDB-lite"/>
    </source>
</evidence>
<keyword evidence="8" id="KW-0508">mRNA splicing</keyword>
<dbReference type="InterPro" id="IPR047575">
    <property type="entry name" value="Sm"/>
</dbReference>
<evidence type="ECO:0000259" key="13">
    <source>
        <dbReference type="PROSITE" id="PS52002"/>
    </source>
</evidence>
<dbReference type="InterPro" id="IPR001163">
    <property type="entry name" value="Sm_dom_euk/arc"/>
</dbReference>
<evidence type="ECO:0000256" key="5">
    <source>
        <dbReference type="ARBA" id="ARBA00022664"/>
    </source>
</evidence>
<dbReference type="GO" id="GO:0000398">
    <property type="term" value="P:mRNA splicing, via spliceosome"/>
    <property type="evidence" value="ECO:0007669"/>
    <property type="project" value="TreeGrafter"/>
</dbReference>
<comment type="similarity">
    <text evidence="3 11">Belongs to the snRNP SmB/SmN family.</text>
</comment>
<feature type="compositionally biased region" description="Pro residues" evidence="12">
    <location>
        <begin position="159"/>
        <end position="197"/>
    </location>
</feature>
<dbReference type="InterPro" id="IPR050914">
    <property type="entry name" value="snRNP_SmB/NAA38-like"/>
</dbReference>
<dbReference type="Gene3D" id="2.30.30.100">
    <property type="match status" value="1"/>
</dbReference>
<name>L0PQA4_PLADU</name>
<dbReference type="CDD" id="cd01717">
    <property type="entry name" value="Sm_B"/>
    <property type="match status" value="1"/>
</dbReference>
<comment type="subcellular location">
    <subcellularLocation>
        <location evidence="2">Cytoplasm</location>
    </subcellularLocation>
    <subcellularLocation>
        <location evidence="1 11">Nucleus</location>
    </subcellularLocation>
</comment>
<evidence type="ECO:0000256" key="4">
    <source>
        <dbReference type="ARBA" id="ARBA00022490"/>
    </source>
</evidence>
<sequence length="204" mass="21458">MTVGKSSKMLQHINYRMRCTLQDGRIFIGTFKAFDKHMNLILGDCDEFRKIKPKKAKEEREEKRVLGLVLLRGENLVSMTVEGPPPADEGMARVPLPGSAGPGMGRAAGRGVPSGGAAGAMPGLQGPVRGVGGPSSQMMQPGGRGSTVSAPPQIRQRMPGPPPGMRGPPPGMRGPMPPPGMGRGGPPPGMRGPPPPGMMRQPRY</sequence>
<keyword evidence="4" id="KW-0963">Cytoplasm</keyword>
<dbReference type="GO" id="GO:0070990">
    <property type="term" value="F:snRNP binding"/>
    <property type="evidence" value="ECO:0007669"/>
    <property type="project" value="TreeGrafter"/>
</dbReference>
<evidence type="ECO:0000256" key="2">
    <source>
        <dbReference type="ARBA" id="ARBA00004496"/>
    </source>
</evidence>
<protein>
    <recommendedName>
        <fullName evidence="11">Small nuclear ribonucleoprotein-associated protein</fullName>
    </recommendedName>
</protein>
<accession>L0PQA4</accession>
<dbReference type="AlphaFoldDB" id="L0PQA4"/>
<proteinExistence type="evidence at transcript level"/>
<evidence type="ECO:0000256" key="1">
    <source>
        <dbReference type="ARBA" id="ARBA00004123"/>
    </source>
</evidence>
<evidence type="ECO:0000256" key="9">
    <source>
        <dbReference type="ARBA" id="ARBA00023242"/>
    </source>
</evidence>
<evidence type="ECO:0000256" key="11">
    <source>
        <dbReference type="PIRNR" id="PIRNR037187"/>
    </source>
</evidence>
<evidence type="ECO:0000313" key="14">
    <source>
        <dbReference type="EMBL" id="CCK33034.1"/>
    </source>
</evidence>
<gene>
    <name evidence="14" type="primary">SmB</name>
</gene>
<dbReference type="FunFam" id="2.30.30.100:FF:000004">
    <property type="entry name" value="Small nuclear ribonucleoprotein-associated proteins"/>
    <property type="match status" value="1"/>
</dbReference>
<dbReference type="PANTHER" id="PTHR10701">
    <property type="entry name" value="SMALL NUCLEAR RIBONUCLEOPROTEIN-ASSOCIATED PROTEIN B AND N"/>
    <property type="match status" value="1"/>
</dbReference>
<dbReference type="InterPro" id="IPR017131">
    <property type="entry name" value="snRNP-assoc_SmB/SmN"/>
</dbReference>
<dbReference type="GO" id="GO:0046540">
    <property type="term" value="C:U4/U6 x U5 tri-snRNP complex"/>
    <property type="evidence" value="ECO:0007669"/>
    <property type="project" value="TreeGrafter"/>
</dbReference>
<dbReference type="GO" id="GO:0071004">
    <property type="term" value="C:U2-type prespliceosome"/>
    <property type="evidence" value="ECO:0007669"/>
    <property type="project" value="TreeGrafter"/>
</dbReference>
<feature type="domain" description="Sm" evidence="13">
    <location>
        <begin position="4"/>
        <end position="85"/>
    </location>
</feature>
<dbReference type="GO" id="GO:0005685">
    <property type="term" value="C:U1 snRNP"/>
    <property type="evidence" value="ECO:0007669"/>
    <property type="project" value="TreeGrafter"/>
</dbReference>